<gene>
    <name evidence="4" type="ORF">FNYG_06000</name>
</gene>
<dbReference type="Proteomes" id="UP000236664">
    <property type="component" value="Unassembled WGS sequence"/>
</dbReference>
<evidence type="ECO:0000256" key="3">
    <source>
        <dbReference type="SAM" id="SignalP"/>
    </source>
</evidence>
<feature type="signal peptide" evidence="3">
    <location>
        <begin position="1"/>
        <end position="20"/>
    </location>
</feature>
<comment type="caution">
    <text evidence="4">The sequence shown here is derived from an EMBL/GenBank/DDBJ whole genome shotgun (WGS) entry which is preliminary data.</text>
</comment>
<accession>A0A2K0WDP2</accession>
<organism evidence="4 5">
    <name type="scientific">Gibberella nygamai</name>
    <name type="common">Bean root rot disease fungus</name>
    <name type="synonym">Fusarium nygamai</name>
    <dbReference type="NCBI Taxonomy" id="42673"/>
    <lineage>
        <taxon>Eukaryota</taxon>
        <taxon>Fungi</taxon>
        <taxon>Dikarya</taxon>
        <taxon>Ascomycota</taxon>
        <taxon>Pezizomycotina</taxon>
        <taxon>Sordariomycetes</taxon>
        <taxon>Hypocreomycetidae</taxon>
        <taxon>Hypocreales</taxon>
        <taxon>Nectriaceae</taxon>
        <taxon>Fusarium</taxon>
        <taxon>Fusarium fujikuroi species complex</taxon>
    </lineage>
</organism>
<keyword evidence="2" id="KW-0812">Transmembrane</keyword>
<evidence type="ECO:0000256" key="2">
    <source>
        <dbReference type="SAM" id="Phobius"/>
    </source>
</evidence>
<dbReference type="EMBL" id="MTQA01000077">
    <property type="protein sequence ID" value="PNP80401.1"/>
    <property type="molecule type" value="Genomic_DNA"/>
</dbReference>
<feature type="chain" id="PRO_5014365516" description="Mid2 domain-containing protein" evidence="3">
    <location>
        <begin position="21"/>
        <end position="274"/>
    </location>
</feature>
<protein>
    <recommendedName>
        <fullName evidence="6">Mid2 domain-containing protein</fullName>
    </recommendedName>
</protein>
<dbReference type="STRING" id="42673.A0A2K0WDP2"/>
<keyword evidence="2" id="KW-1133">Transmembrane helix</keyword>
<dbReference type="OrthoDB" id="5101659at2759"/>
<evidence type="ECO:0008006" key="6">
    <source>
        <dbReference type="Google" id="ProtNLM"/>
    </source>
</evidence>
<evidence type="ECO:0000313" key="5">
    <source>
        <dbReference type="Proteomes" id="UP000236664"/>
    </source>
</evidence>
<keyword evidence="5" id="KW-1185">Reference proteome</keyword>
<feature type="compositionally biased region" description="Polar residues" evidence="1">
    <location>
        <begin position="152"/>
        <end position="174"/>
    </location>
</feature>
<dbReference type="AlphaFoldDB" id="A0A2K0WDP2"/>
<name>A0A2K0WDP2_GIBNY</name>
<sequence>MSILSTLTIFFSIFANHVLCSTKFLRPPEWNAAVDRKAGFGKNVRYTVGDAIQILWETDLDKVELYLAQRIGSASWYQGLDSSRTEWKAEWDVMGLVEGNEDSVYYFTLGRRVPGDFPTPLETDIAATQYFNVTAPRIETTITSTLQTSTTVRSMSSSQVATSATQPLPTSTSTDQSPNSDVDPDSDSGMSKGEVAGAAVGGTIGGLVFLGVVGWLIWRRLARSKKETDLSVVSQSHQGQVNYFETKAELPGDPALEVYPSGYARSPPGLHEAP</sequence>
<feature type="transmembrane region" description="Helical" evidence="2">
    <location>
        <begin position="195"/>
        <end position="218"/>
    </location>
</feature>
<proteinExistence type="predicted"/>
<reference evidence="4 5" key="1">
    <citation type="submission" date="2017-06" db="EMBL/GenBank/DDBJ databases">
        <title>Genome of Fusarium nygamai isolate CS10214.</title>
        <authorList>
            <person name="Gardiner D.M."/>
            <person name="Obanor F."/>
            <person name="Kazan K."/>
        </authorList>
    </citation>
    <scope>NUCLEOTIDE SEQUENCE [LARGE SCALE GENOMIC DNA]</scope>
    <source>
        <strain evidence="4 5">CS10214</strain>
    </source>
</reference>
<keyword evidence="3" id="KW-0732">Signal</keyword>
<evidence type="ECO:0000313" key="4">
    <source>
        <dbReference type="EMBL" id="PNP80401.1"/>
    </source>
</evidence>
<keyword evidence="2" id="KW-0472">Membrane</keyword>
<feature type="region of interest" description="Disordered" evidence="1">
    <location>
        <begin position="149"/>
        <end position="194"/>
    </location>
</feature>
<evidence type="ECO:0000256" key="1">
    <source>
        <dbReference type="SAM" id="MobiDB-lite"/>
    </source>
</evidence>